<sequence length="320" mass="35556">MGQRTKVLETEGATPKFLYAIIRQMDLKIVSSSEDTPMGCELTCVDQIDWNRLALELDISNGHAARMRFARFRKQMDGPSAPRAPKRKAKKLMDKGNPGPSFPSLHDKMSAYAVKPELMDSNLPLSSIKQEPEPHGFHAESVINPSQETTQFQETYQWPQMTPLPGPSFTFPASQYLPYRMPFATSDMPHSVSPAPSQSYQQWGVAREGPQEVGCQPQSFQFPLFGWDNPMENHTQPQLGTQSPQHAQYVKAEESADVSEIPDPSHGHATLSGLSWGTPSVSQPQSQASPRDPLVKTGVQPGVTETKDNVHIKVETFELE</sequence>
<dbReference type="Proteomes" id="UP001150941">
    <property type="component" value="Unassembled WGS sequence"/>
</dbReference>
<dbReference type="RefSeq" id="XP_058335293.1">
    <property type="nucleotide sequence ID" value="XM_058472152.1"/>
</dbReference>
<dbReference type="OrthoDB" id="3944408at2759"/>
<dbReference type="AlphaFoldDB" id="A0A9W9PMF4"/>
<feature type="compositionally biased region" description="Polar residues" evidence="1">
    <location>
        <begin position="232"/>
        <end position="246"/>
    </location>
</feature>
<reference evidence="3" key="2">
    <citation type="journal article" date="2023" name="IMA Fungus">
        <title>Comparative genomic study of the Penicillium genus elucidates a diverse pangenome and 15 lateral gene transfer events.</title>
        <authorList>
            <person name="Petersen C."/>
            <person name="Sorensen T."/>
            <person name="Nielsen M.R."/>
            <person name="Sondergaard T.E."/>
            <person name="Sorensen J.L."/>
            <person name="Fitzpatrick D.A."/>
            <person name="Frisvad J.C."/>
            <person name="Nielsen K.L."/>
        </authorList>
    </citation>
    <scope>NUCLEOTIDE SEQUENCE</scope>
    <source>
        <strain evidence="3">IBT 19713</strain>
    </source>
</reference>
<name>A0A9W9PMF4_9EURO</name>
<evidence type="ECO:0000259" key="2">
    <source>
        <dbReference type="Pfam" id="PF22980"/>
    </source>
</evidence>
<comment type="caution">
    <text evidence="3">The sequence shown here is derived from an EMBL/GenBank/DDBJ whole genome shotgun (WGS) entry which is preliminary data.</text>
</comment>
<reference evidence="3" key="1">
    <citation type="submission" date="2022-11" db="EMBL/GenBank/DDBJ databases">
        <authorList>
            <person name="Petersen C."/>
        </authorList>
    </citation>
    <scope>NUCLEOTIDE SEQUENCE</scope>
    <source>
        <strain evidence="3">IBT 19713</strain>
    </source>
</reference>
<proteinExistence type="predicted"/>
<evidence type="ECO:0000313" key="4">
    <source>
        <dbReference type="Proteomes" id="UP001150941"/>
    </source>
</evidence>
<accession>A0A9W9PMF4</accession>
<feature type="domain" description="Myb-like DNA-binding" evidence="2">
    <location>
        <begin position="46"/>
        <end position="77"/>
    </location>
</feature>
<feature type="region of interest" description="Disordered" evidence="1">
    <location>
        <begin position="76"/>
        <end position="105"/>
    </location>
</feature>
<dbReference type="Pfam" id="PF22980">
    <property type="entry name" value="Myb_DNA-bind_8"/>
    <property type="match status" value="1"/>
</dbReference>
<evidence type="ECO:0000256" key="1">
    <source>
        <dbReference type="SAM" id="MobiDB-lite"/>
    </source>
</evidence>
<gene>
    <name evidence="3" type="ORF">N7468_002855</name>
</gene>
<protein>
    <recommendedName>
        <fullName evidence="2">Myb-like DNA-binding domain-containing protein</fullName>
    </recommendedName>
</protein>
<feature type="compositionally biased region" description="Low complexity" evidence="1">
    <location>
        <begin position="279"/>
        <end position="290"/>
    </location>
</feature>
<evidence type="ECO:0000313" key="3">
    <source>
        <dbReference type="EMBL" id="KAJ5247872.1"/>
    </source>
</evidence>
<keyword evidence="4" id="KW-1185">Reference proteome</keyword>
<organism evidence="3 4">
    <name type="scientific">Penicillium chermesinum</name>
    <dbReference type="NCBI Taxonomy" id="63820"/>
    <lineage>
        <taxon>Eukaryota</taxon>
        <taxon>Fungi</taxon>
        <taxon>Dikarya</taxon>
        <taxon>Ascomycota</taxon>
        <taxon>Pezizomycotina</taxon>
        <taxon>Eurotiomycetes</taxon>
        <taxon>Eurotiomycetidae</taxon>
        <taxon>Eurotiales</taxon>
        <taxon>Aspergillaceae</taxon>
        <taxon>Penicillium</taxon>
    </lineage>
</organism>
<dbReference type="InterPro" id="IPR054505">
    <property type="entry name" value="Myb_DNA-bind_8"/>
</dbReference>
<dbReference type="EMBL" id="JAPQKS010000002">
    <property type="protein sequence ID" value="KAJ5247872.1"/>
    <property type="molecule type" value="Genomic_DNA"/>
</dbReference>
<dbReference type="GeneID" id="83199455"/>
<feature type="region of interest" description="Disordered" evidence="1">
    <location>
        <begin position="228"/>
        <end position="307"/>
    </location>
</feature>